<dbReference type="AlphaFoldDB" id="A0A8J6B269"/>
<proteinExistence type="predicted"/>
<accession>A0A8J6B269</accession>
<feature type="compositionally biased region" description="Acidic residues" evidence="1">
    <location>
        <begin position="111"/>
        <end position="122"/>
    </location>
</feature>
<evidence type="ECO:0000313" key="2">
    <source>
        <dbReference type="EMBL" id="KAG9397670.1"/>
    </source>
</evidence>
<evidence type="ECO:0000313" key="3">
    <source>
        <dbReference type="Proteomes" id="UP000717585"/>
    </source>
</evidence>
<protein>
    <submittedName>
        <fullName evidence="2">Uncharacterized protein</fullName>
    </submittedName>
</protein>
<sequence length="146" mass="16640">MKANQLPHSVIKFEGDVRDYLKAHVKRLREEVEVTNRNGDSTGRSEVRLRALMDIFEDHKSLNIASEDQLALLNNELTNEMELALFSPSIFEKEGAEVLSQRLLACWGVEPAEEPEYDEDMPMEPSQPLAEESRPQDSDSESDSDY</sequence>
<organism evidence="2 3">
    <name type="scientific">Carpediemonas membranifera</name>
    <dbReference type="NCBI Taxonomy" id="201153"/>
    <lineage>
        <taxon>Eukaryota</taxon>
        <taxon>Metamonada</taxon>
        <taxon>Carpediemonas-like organisms</taxon>
        <taxon>Carpediemonas</taxon>
    </lineage>
</organism>
<keyword evidence="3" id="KW-1185">Reference proteome</keyword>
<dbReference type="Proteomes" id="UP000717585">
    <property type="component" value="Unassembled WGS sequence"/>
</dbReference>
<evidence type="ECO:0000256" key="1">
    <source>
        <dbReference type="SAM" id="MobiDB-lite"/>
    </source>
</evidence>
<reference evidence="2" key="1">
    <citation type="submission" date="2021-05" db="EMBL/GenBank/DDBJ databases">
        <title>A free-living protist that lacks canonical eukaryotic 1 DNA replication and segregation systems.</title>
        <authorList>
            <person name="Salas-Leiva D.E."/>
            <person name="Tromer E.C."/>
            <person name="Curtis B.A."/>
            <person name="Jerlstrom-Hultqvist J."/>
            <person name="Kolisko M."/>
            <person name="Yi Z."/>
            <person name="Salas-Leiva J.S."/>
            <person name="Gallot-Lavallee L."/>
            <person name="Kops G.J.P.L."/>
            <person name="Archibald J.M."/>
            <person name="Simpson A.G.B."/>
            <person name="Roger A.J."/>
        </authorList>
    </citation>
    <scope>NUCLEOTIDE SEQUENCE</scope>
    <source>
        <strain evidence="2">BICM</strain>
    </source>
</reference>
<gene>
    <name evidence="2" type="ORF">J8273_0800</name>
</gene>
<dbReference type="EMBL" id="JAHDYR010000001">
    <property type="protein sequence ID" value="KAG9397670.1"/>
    <property type="molecule type" value="Genomic_DNA"/>
</dbReference>
<name>A0A8J6B269_9EUKA</name>
<comment type="caution">
    <text evidence="2">The sequence shown here is derived from an EMBL/GenBank/DDBJ whole genome shotgun (WGS) entry which is preliminary data.</text>
</comment>
<feature type="region of interest" description="Disordered" evidence="1">
    <location>
        <begin position="111"/>
        <end position="146"/>
    </location>
</feature>